<evidence type="ECO:0000256" key="6">
    <source>
        <dbReference type="ARBA" id="ARBA00022989"/>
    </source>
</evidence>
<dbReference type="Proteomes" id="UP000288623">
    <property type="component" value="Unassembled WGS sequence"/>
</dbReference>
<keyword evidence="4" id="KW-1003">Cell membrane</keyword>
<dbReference type="RefSeq" id="WP_233600607.1">
    <property type="nucleotide sequence ID" value="NZ_JTFC01000036.1"/>
</dbReference>
<organism evidence="9 10">
    <name type="scientific">Candidatus Kurthia intestinigallinarum</name>
    <dbReference type="NCBI Taxonomy" id="1562256"/>
    <lineage>
        <taxon>Bacteria</taxon>
        <taxon>Bacillati</taxon>
        <taxon>Bacillota</taxon>
        <taxon>Bacilli</taxon>
        <taxon>Bacillales</taxon>
        <taxon>Caryophanaceae</taxon>
        <taxon>Kurthia</taxon>
    </lineage>
</organism>
<evidence type="ECO:0000256" key="8">
    <source>
        <dbReference type="SAM" id="Phobius"/>
    </source>
</evidence>
<reference evidence="9 10" key="1">
    <citation type="submission" date="2014-11" db="EMBL/GenBank/DDBJ databases">
        <title>Genome sequence and analysis of novel Kurthia sp.</title>
        <authorList>
            <person name="Lawson J.N."/>
            <person name="Gonzalez J.E."/>
            <person name="Rinauldi L."/>
            <person name="Xuan Z."/>
            <person name="Firman A."/>
            <person name="Shaddox L."/>
            <person name="Trudeau A."/>
            <person name="Shah S."/>
            <person name="Reiman D."/>
        </authorList>
    </citation>
    <scope>NUCLEOTIDE SEQUENCE [LARGE SCALE GENOMIC DNA]</scope>
    <source>
        <strain evidence="9 10">3B1D</strain>
    </source>
</reference>
<dbReference type="GO" id="GO:0005886">
    <property type="term" value="C:plasma membrane"/>
    <property type="evidence" value="ECO:0007669"/>
    <property type="project" value="UniProtKB-SubCell"/>
</dbReference>
<proteinExistence type="inferred from homology"/>
<accession>A0A433RRA0</accession>
<dbReference type="GO" id="GO:0022857">
    <property type="term" value="F:transmembrane transporter activity"/>
    <property type="evidence" value="ECO:0007669"/>
    <property type="project" value="InterPro"/>
</dbReference>
<dbReference type="EMBL" id="JTFC01000036">
    <property type="protein sequence ID" value="RUS53692.1"/>
    <property type="molecule type" value="Genomic_DNA"/>
</dbReference>
<keyword evidence="5 8" id="KW-0812">Transmembrane</keyword>
<sequence>MNEKKSFSYLASHYRSSFRWIATIFLIILVLFAVALSIRFGASDLTYKGIWDALFHYDETNSAHVILHELRLPRAIAGLLVGAALAVSGAIMQGVTRNALAEPSILGVTAGAGFMLSIAYAVTKAPDFSTLVLFSFIGAGAGAALVFTLTAIGKGGITPVKLALAGSAITAMLSALSTTIGLKYDVAKDISFWYAGGLSSIQPIHVQVAVPFIVAGLLLAFFLSKSISVMSLGEEVAKGLGQRTTLIRILCTIVVLLLTGAAVSIAGIIGFVGLVVPHIVRAIVGVDYRWIIPVSAIVGGCLLLFADILGRIIMSPFETPVGAITAIIGVPFFLYLARKDGRGL</sequence>
<dbReference type="FunFam" id="1.10.3470.10:FF:000001">
    <property type="entry name" value="Vitamin B12 ABC transporter permease BtuC"/>
    <property type="match status" value="1"/>
</dbReference>
<dbReference type="PANTHER" id="PTHR30472">
    <property type="entry name" value="FERRIC ENTEROBACTIN TRANSPORT SYSTEM PERMEASE PROTEIN"/>
    <property type="match status" value="1"/>
</dbReference>
<keyword evidence="10" id="KW-1185">Reference proteome</keyword>
<comment type="similarity">
    <text evidence="2">Belongs to the binding-protein-dependent transport system permease family. FecCD subfamily.</text>
</comment>
<evidence type="ECO:0000256" key="3">
    <source>
        <dbReference type="ARBA" id="ARBA00022448"/>
    </source>
</evidence>
<feature type="transmembrane region" description="Helical" evidence="8">
    <location>
        <begin position="288"/>
        <end position="309"/>
    </location>
</feature>
<dbReference type="Pfam" id="PF01032">
    <property type="entry name" value="FecCD"/>
    <property type="match status" value="1"/>
</dbReference>
<feature type="transmembrane region" description="Helical" evidence="8">
    <location>
        <begin position="162"/>
        <end position="184"/>
    </location>
</feature>
<dbReference type="CDD" id="cd06550">
    <property type="entry name" value="TM_ABC_iron-siderophores_like"/>
    <property type="match status" value="1"/>
</dbReference>
<feature type="transmembrane region" description="Helical" evidence="8">
    <location>
        <begin position="321"/>
        <end position="338"/>
    </location>
</feature>
<evidence type="ECO:0000256" key="2">
    <source>
        <dbReference type="ARBA" id="ARBA00007935"/>
    </source>
</evidence>
<dbReference type="Gene3D" id="1.10.3470.10">
    <property type="entry name" value="ABC transporter involved in vitamin B12 uptake, BtuC"/>
    <property type="match status" value="1"/>
</dbReference>
<name>A0A433RRA0_9BACL</name>
<evidence type="ECO:0000256" key="5">
    <source>
        <dbReference type="ARBA" id="ARBA00022692"/>
    </source>
</evidence>
<evidence type="ECO:0000313" key="10">
    <source>
        <dbReference type="Proteomes" id="UP000288623"/>
    </source>
</evidence>
<feature type="transmembrane region" description="Helical" evidence="8">
    <location>
        <begin position="75"/>
        <end position="92"/>
    </location>
</feature>
<comment type="caution">
    <text evidence="9">The sequence shown here is derived from an EMBL/GenBank/DDBJ whole genome shotgun (WGS) entry which is preliminary data.</text>
</comment>
<keyword evidence="6 8" id="KW-1133">Transmembrane helix</keyword>
<evidence type="ECO:0000313" key="9">
    <source>
        <dbReference type="EMBL" id="RUS53692.1"/>
    </source>
</evidence>
<dbReference type="InterPro" id="IPR000522">
    <property type="entry name" value="ABC_transptr_permease_BtuC"/>
</dbReference>
<gene>
    <name evidence="9" type="ORF">QI30_14400</name>
</gene>
<evidence type="ECO:0000256" key="7">
    <source>
        <dbReference type="ARBA" id="ARBA00023136"/>
    </source>
</evidence>
<comment type="subcellular location">
    <subcellularLocation>
        <location evidence="1">Cell membrane</location>
        <topology evidence="1">Multi-pass membrane protein</topology>
    </subcellularLocation>
</comment>
<keyword evidence="3" id="KW-0813">Transport</keyword>
<dbReference type="GO" id="GO:0033214">
    <property type="term" value="P:siderophore-iron import into cell"/>
    <property type="evidence" value="ECO:0007669"/>
    <property type="project" value="TreeGrafter"/>
</dbReference>
<feature type="transmembrane region" description="Helical" evidence="8">
    <location>
        <begin position="245"/>
        <end position="276"/>
    </location>
</feature>
<evidence type="ECO:0000256" key="1">
    <source>
        <dbReference type="ARBA" id="ARBA00004651"/>
    </source>
</evidence>
<feature type="transmembrane region" description="Helical" evidence="8">
    <location>
        <begin position="128"/>
        <end position="150"/>
    </location>
</feature>
<keyword evidence="7 8" id="KW-0472">Membrane</keyword>
<feature type="transmembrane region" description="Helical" evidence="8">
    <location>
        <begin position="104"/>
        <end position="122"/>
    </location>
</feature>
<dbReference type="InterPro" id="IPR037294">
    <property type="entry name" value="ABC_BtuC-like"/>
</dbReference>
<feature type="transmembrane region" description="Helical" evidence="8">
    <location>
        <begin position="20"/>
        <end position="42"/>
    </location>
</feature>
<protein>
    <submittedName>
        <fullName evidence="9">Ferrichrome ABC transporter permease</fullName>
    </submittedName>
</protein>
<dbReference type="PANTHER" id="PTHR30472:SF58">
    <property type="entry name" value="IRON(3+)-HYDROXAMATE IMPORT SYSTEM PERMEASE PROTEIN FHUB"/>
    <property type="match status" value="1"/>
</dbReference>
<dbReference type="AlphaFoldDB" id="A0A433RRA0"/>
<evidence type="ECO:0000256" key="4">
    <source>
        <dbReference type="ARBA" id="ARBA00022475"/>
    </source>
</evidence>
<dbReference type="SUPFAM" id="SSF81345">
    <property type="entry name" value="ABC transporter involved in vitamin B12 uptake, BtuC"/>
    <property type="match status" value="1"/>
</dbReference>
<feature type="transmembrane region" description="Helical" evidence="8">
    <location>
        <begin position="204"/>
        <end position="224"/>
    </location>
</feature>